<dbReference type="InterPro" id="IPR011333">
    <property type="entry name" value="SKP1/BTB/POZ_sf"/>
</dbReference>
<feature type="region of interest" description="Disordered" evidence="8">
    <location>
        <begin position="194"/>
        <end position="230"/>
    </location>
</feature>
<evidence type="ECO:0000259" key="10">
    <source>
        <dbReference type="PROSITE" id="PS50157"/>
    </source>
</evidence>
<feature type="region of interest" description="Disordered" evidence="8">
    <location>
        <begin position="879"/>
        <end position="938"/>
    </location>
</feature>
<feature type="domain" description="C2H2-type" evidence="10">
    <location>
        <begin position="970"/>
        <end position="997"/>
    </location>
</feature>
<dbReference type="OMA" id="THATGCP"/>
<feature type="domain" description="C2H2-type" evidence="10">
    <location>
        <begin position="1095"/>
        <end position="1118"/>
    </location>
</feature>
<evidence type="ECO:0000313" key="11">
    <source>
        <dbReference type="EMBL" id="GCB62086.1"/>
    </source>
</evidence>
<dbReference type="SMART" id="SM00225">
    <property type="entry name" value="BTB"/>
    <property type="match status" value="1"/>
</dbReference>
<feature type="compositionally biased region" description="Basic and acidic residues" evidence="8">
    <location>
        <begin position="195"/>
        <end position="224"/>
    </location>
</feature>
<dbReference type="EMBL" id="BFAA01002545">
    <property type="protein sequence ID" value="GCB62086.1"/>
    <property type="molecule type" value="Genomic_DNA"/>
</dbReference>
<feature type="domain" description="C2H2-type" evidence="10">
    <location>
        <begin position="827"/>
        <end position="855"/>
    </location>
</feature>
<evidence type="ECO:0000256" key="1">
    <source>
        <dbReference type="ARBA" id="ARBA00004123"/>
    </source>
</evidence>
<feature type="compositionally biased region" description="Polar residues" evidence="8">
    <location>
        <begin position="1062"/>
        <end position="1075"/>
    </location>
</feature>
<evidence type="ECO:0000256" key="4">
    <source>
        <dbReference type="ARBA" id="ARBA00022771"/>
    </source>
</evidence>
<dbReference type="AlphaFoldDB" id="A0A401NMH9"/>
<dbReference type="OrthoDB" id="6359816at2759"/>
<feature type="compositionally biased region" description="Polar residues" evidence="8">
    <location>
        <begin position="919"/>
        <end position="938"/>
    </location>
</feature>
<evidence type="ECO:0008006" key="13">
    <source>
        <dbReference type="Google" id="ProtNLM"/>
    </source>
</evidence>
<feature type="region of interest" description="Disordered" evidence="8">
    <location>
        <begin position="1026"/>
        <end position="1077"/>
    </location>
</feature>
<keyword evidence="12" id="KW-1185">Reference proteome</keyword>
<gene>
    <name evidence="11" type="ORF">scyTo_0007160</name>
</gene>
<feature type="compositionally biased region" description="Polar residues" evidence="8">
    <location>
        <begin position="554"/>
        <end position="574"/>
    </location>
</feature>
<dbReference type="SUPFAM" id="SSF57667">
    <property type="entry name" value="beta-beta-alpha zinc fingers"/>
    <property type="match status" value="7"/>
</dbReference>
<dbReference type="InterPro" id="IPR036236">
    <property type="entry name" value="Znf_C2H2_sf"/>
</dbReference>
<feature type="domain" description="BTB" evidence="9">
    <location>
        <begin position="69"/>
        <end position="135"/>
    </location>
</feature>
<dbReference type="InterPro" id="IPR000210">
    <property type="entry name" value="BTB/POZ_dom"/>
</dbReference>
<evidence type="ECO:0000256" key="2">
    <source>
        <dbReference type="ARBA" id="ARBA00022723"/>
    </source>
</evidence>
<comment type="subcellular location">
    <subcellularLocation>
        <location evidence="1">Nucleus</location>
    </subcellularLocation>
</comment>
<dbReference type="Pfam" id="PF00651">
    <property type="entry name" value="BTB"/>
    <property type="match status" value="1"/>
</dbReference>
<feature type="domain" description="C2H2-type" evidence="10">
    <location>
        <begin position="719"/>
        <end position="746"/>
    </location>
</feature>
<dbReference type="PROSITE" id="PS50097">
    <property type="entry name" value="BTB"/>
    <property type="match status" value="1"/>
</dbReference>
<organism evidence="11 12">
    <name type="scientific">Scyliorhinus torazame</name>
    <name type="common">Cloudy catshark</name>
    <name type="synonym">Catulus torazame</name>
    <dbReference type="NCBI Taxonomy" id="75743"/>
    <lineage>
        <taxon>Eukaryota</taxon>
        <taxon>Metazoa</taxon>
        <taxon>Chordata</taxon>
        <taxon>Craniata</taxon>
        <taxon>Vertebrata</taxon>
        <taxon>Chondrichthyes</taxon>
        <taxon>Elasmobranchii</taxon>
        <taxon>Galeomorphii</taxon>
        <taxon>Galeoidea</taxon>
        <taxon>Carcharhiniformes</taxon>
        <taxon>Scyliorhinidae</taxon>
        <taxon>Scyliorhinus</taxon>
    </lineage>
</organism>
<keyword evidence="6" id="KW-0539">Nucleus</keyword>
<dbReference type="STRING" id="75743.A0A401NMH9"/>
<evidence type="ECO:0000313" key="12">
    <source>
        <dbReference type="Proteomes" id="UP000288216"/>
    </source>
</evidence>
<reference evidence="11 12" key="1">
    <citation type="journal article" date="2018" name="Nat. Ecol. Evol.">
        <title>Shark genomes provide insights into elasmobranch evolution and the origin of vertebrates.</title>
        <authorList>
            <person name="Hara Y"/>
            <person name="Yamaguchi K"/>
            <person name="Onimaru K"/>
            <person name="Kadota M"/>
            <person name="Koyanagi M"/>
            <person name="Keeley SD"/>
            <person name="Tatsumi K"/>
            <person name="Tanaka K"/>
            <person name="Motone F"/>
            <person name="Kageyama Y"/>
            <person name="Nozu R"/>
            <person name="Adachi N"/>
            <person name="Nishimura O"/>
            <person name="Nakagawa R"/>
            <person name="Tanegashima C"/>
            <person name="Kiyatake I"/>
            <person name="Matsumoto R"/>
            <person name="Murakumo K"/>
            <person name="Nishida K"/>
            <person name="Terakita A"/>
            <person name="Kuratani S"/>
            <person name="Sato K"/>
            <person name="Hyodo S Kuraku.S."/>
        </authorList>
    </citation>
    <scope>NUCLEOTIDE SEQUENCE [LARGE SCALE GENOMIC DNA]</scope>
</reference>
<dbReference type="PANTHER" id="PTHR24394:SF15">
    <property type="entry name" value="ZINC FINGER AND BTB DOMAIN-CONTAINING PROTEIN 21"/>
    <property type="match status" value="1"/>
</dbReference>
<dbReference type="PROSITE" id="PS50157">
    <property type="entry name" value="ZINC_FINGER_C2H2_2"/>
    <property type="match status" value="6"/>
</dbReference>
<accession>A0A401NMH9</accession>
<dbReference type="InterPro" id="IPR041011">
    <property type="entry name" value="Znf_C2H2_6"/>
</dbReference>
<keyword evidence="4 7" id="KW-0863">Zinc-finger</keyword>
<dbReference type="InterPro" id="IPR013087">
    <property type="entry name" value="Znf_C2H2_type"/>
</dbReference>
<dbReference type="SMART" id="SM00355">
    <property type="entry name" value="ZnF_C2H2"/>
    <property type="match status" value="8"/>
</dbReference>
<name>A0A401NMH9_SCYTO</name>
<dbReference type="Gene3D" id="3.30.710.10">
    <property type="entry name" value="Potassium Channel Kv1.1, Chain A"/>
    <property type="match status" value="1"/>
</dbReference>
<dbReference type="PROSITE" id="PS00028">
    <property type="entry name" value="ZINC_FINGER_C2H2_1"/>
    <property type="match status" value="6"/>
</dbReference>
<evidence type="ECO:0000256" key="3">
    <source>
        <dbReference type="ARBA" id="ARBA00022737"/>
    </source>
</evidence>
<dbReference type="GO" id="GO:0005634">
    <property type="term" value="C:nucleus"/>
    <property type="evidence" value="ECO:0007669"/>
    <property type="project" value="UniProtKB-SubCell"/>
</dbReference>
<evidence type="ECO:0000256" key="6">
    <source>
        <dbReference type="ARBA" id="ARBA00023242"/>
    </source>
</evidence>
<sequence>GWNHCGGARHQILKPKNIITGSGHWAAKTEAPVNKVEQTMEGLLHYINPAHAISLLSALNEDRLKGQLCDVLLIVGDHKFRAHKNVLAASSDYFRALFTKKENEGQSVFQLDLCEAAIFENILNYIYSSSLFIEKKCLASIHDLGGNLGISFLTSIPSQTPQISCAPNPFKKLTKVGEDVSSSQPRSVIVCQSRSDLDKSNVDSETKAGDASQKKGPAEEDPSHSFKSSSLMNALRAKSNPLSRDVDAAHLLDDKGYPLSKDIHAALGDTKYRATFKSLDDQNRMRFWCDRRNSMSVDGTTSFTDNLSEAKQSLTDLLVNGKSLSRPQLSSAFSFHGTTGLSYSQQKSGHTVNVGKMEESNLLYYTKVGPTVPSARLPPNSQSVVSSGPLVKSLLRRSLSMDSQVLAYSSSLDLKMNYSSPICKREPLELTYDVSSQKPSITDSMKQQLLKEKPQTDQPCRPRQLHVSQAAEADAISLPTAVKIKTEPSSPVSDTSDIIRVTVGETSPSTSKEFAVKNVERNRRTSMLPVKRRFQAENAKFSYEKSEAFPHSPNIPQNFEESSSPTADDTNLDPSKTDENKDEYSESESAVTGKQFKCRTCFKIFRSTAGLFRHVDMYHNPDKPYACDICHKRFLTNFKVWTHCQTQHGVVINPSAATSSSPVPEEKFQKKLNDMVREREIKKALFHKLRRRQVSHSYPGLRSEQGFKKNLKSATKGVYICTTCGKLFRFLSRYRQHMKTHPGEKPFVCKLYNKAFKSKEQGNTENVSEDSIEHQCEHCNTKMSSLAEKTKHERICRNVTVCCYCSLRFCSRELKQEHESQCEYKKLTCLECKRTFKSSFSIWRHQIEVHNENTMAPMEPSSLDPICHNGVLPKEVQTEIGEDSIASPSTSKEDDACSDSSEPMYVDSEDSSCFPEDLSVSSRRNTGTNDNHLPDVVSSNPIHLEDVASESNSCSGEPEDLTCKGERGLWPCEKCGKIFTIHKQLERHQELLCAVKPFICHVCHKAFRTNFRLWSHFQSHISQSTDRLEFSKPVRSPSSCPPAPPAPPLPAPPNEQSPEPDQPSNHSDKSSSPQAADTLFSHAPPLAAATFERPFMCKFCHRTFKTAFSLWSHEQTHN</sequence>
<dbReference type="GO" id="GO:0008270">
    <property type="term" value="F:zinc ion binding"/>
    <property type="evidence" value="ECO:0007669"/>
    <property type="project" value="UniProtKB-KW"/>
</dbReference>
<protein>
    <recommendedName>
        <fullName evidence="13">Zinc finger and BTB domain containing 21</fullName>
    </recommendedName>
</protein>
<evidence type="ECO:0000256" key="5">
    <source>
        <dbReference type="ARBA" id="ARBA00022833"/>
    </source>
</evidence>
<evidence type="ECO:0000259" key="9">
    <source>
        <dbReference type="PROSITE" id="PS50097"/>
    </source>
</evidence>
<feature type="compositionally biased region" description="Pro residues" evidence="8">
    <location>
        <begin position="1039"/>
        <end position="1055"/>
    </location>
</feature>
<dbReference type="FunFam" id="3.30.710.10:FF:000065">
    <property type="entry name" value="zinc finger and BTB domain-containing protein 21"/>
    <property type="match status" value="1"/>
</dbReference>
<evidence type="ECO:0000256" key="8">
    <source>
        <dbReference type="SAM" id="MobiDB-lite"/>
    </source>
</evidence>
<dbReference type="Pfam" id="PF18450">
    <property type="entry name" value="zf_C2H2_6"/>
    <property type="match status" value="1"/>
</dbReference>
<keyword evidence="3" id="KW-0677">Repeat</keyword>
<dbReference type="PANTHER" id="PTHR24394">
    <property type="entry name" value="ZINC FINGER PROTEIN"/>
    <property type="match status" value="1"/>
</dbReference>
<feature type="compositionally biased region" description="Basic and acidic residues" evidence="8">
    <location>
        <begin position="575"/>
        <end position="584"/>
    </location>
</feature>
<feature type="non-terminal residue" evidence="11">
    <location>
        <position position="1"/>
    </location>
</feature>
<comment type="caution">
    <text evidence="11">The sequence shown here is derived from an EMBL/GenBank/DDBJ whole genome shotgun (WGS) entry which is preliminary data.</text>
</comment>
<evidence type="ECO:0000256" key="7">
    <source>
        <dbReference type="PROSITE-ProRule" id="PRU00042"/>
    </source>
</evidence>
<feature type="domain" description="C2H2-type" evidence="10">
    <location>
        <begin position="998"/>
        <end position="1025"/>
    </location>
</feature>
<dbReference type="Proteomes" id="UP000288216">
    <property type="component" value="Unassembled WGS sequence"/>
</dbReference>
<dbReference type="GO" id="GO:0000981">
    <property type="term" value="F:DNA-binding transcription factor activity, RNA polymerase II-specific"/>
    <property type="evidence" value="ECO:0007669"/>
    <property type="project" value="TreeGrafter"/>
</dbReference>
<keyword evidence="2" id="KW-0479">Metal-binding</keyword>
<keyword evidence="5" id="KW-0862">Zinc</keyword>
<dbReference type="FunFam" id="3.30.160.60:FF:000777">
    <property type="entry name" value="zinc finger and BTB domain-containing protein 21"/>
    <property type="match status" value="1"/>
</dbReference>
<dbReference type="SUPFAM" id="SSF54695">
    <property type="entry name" value="POZ domain"/>
    <property type="match status" value="1"/>
</dbReference>
<feature type="domain" description="C2H2-type" evidence="10">
    <location>
        <begin position="596"/>
        <end position="624"/>
    </location>
</feature>
<feature type="region of interest" description="Disordered" evidence="8">
    <location>
        <begin position="545"/>
        <end position="589"/>
    </location>
</feature>
<proteinExistence type="predicted"/>
<dbReference type="Gene3D" id="3.30.160.60">
    <property type="entry name" value="Classic Zinc Finger"/>
    <property type="match status" value="7"/>
</dbReference>